<keyword evidence="3 10" id="KW-0812">Transmembrane</keyword>
<keyword evidence="14" id="KW-1185">Reference proteome</keyword>
<feature type="transmembrane region" description="Helical" evidence="11">
    <location>
        <begin position="101"/>
        <end position="124"/>
    </location>
</feature>
<keyword evidence="6 11" id="KW-0472">Membrane</keyword>
<keyword evidence="4 11" id="KW-1133">Transmembrane helix</keyword>
<comment type="similarity">
    <text evidence="9">Belongs to the G-protein coupled receptor 1 family. Mas subfamily.</text>
</comment>
<dbReference type="PROSITE" id="PS00237">
    <property type="entry name" value="G_PROTEIN_RECEP_F1_1"/>
    <property type="match status" value="1"/>
</dbReference>
<keyword evidence="7 10" id="KW-0675">Receptor</keyword>
<evidence type="ECO:0000256" key="5">
    <source>
        <dbReference type="ARBA" id="ARBA00023040"/>
    </source>
</evidence>
<protein>
    <recommendedName>
        <fullName evidence="12">G-protein coupled receptors family 1 profile domain-containing protein</fullName>
    </recommendedName>
</protein>
<keyword evidence="8 10" id="KW-0807">Transducer</keyword>
<proteinExistence type="inferred from homology"/>
<evidence type="ECO:0000256" key="1">
    <source>
        <dbReference type="ARBA" id="ARBA00004651"/>
    </source>
</evidence>
<feature type="transmembrane region" description="Helical" evidence="11">
    <location>
        <begin position="180"/>
        <end position="207"/>
    </location>
</feature>
<evidence type="ECO:0000256" key="6">
    <source>
        <dbReference type="ARBA" id="ARBA00023136"/>
    </source>
</evidence>
<evidence type="ECO:0000256" key="3">
    <source>
        <dbReference type="ARBA" id="ARBA00022692"/>
    </source>
</evidence>
<sequence length="309" mass="35204">MPRYFDLCVPPCGTEYENNGTGCQPNDLTGLLIDGVTLPICLFGLMGNGIVLWFLSFHIKRSPYTVYILNLAAADFGFLLCLPGFLIVYRAKDFCFFPESFYLKFFHMLSLLAYCTSFYLLTAISTERCLSVLYPIWHRCRRPKHLSVIVCALLWSLSCLLSGIAYFFCFVDETEMCGDTFLPIYGLNFLIFTPILIVSNLTLFIKLRCSSQRRQQGKLFIVILLTVLFFLIFAGPLSIQYFLDLIHYNFGNDATYLLASINSSINPVIYFLVGSYRQHRFRGCLKVALQITLQNCGWFLSIALQGSSV</sequence>
<accession>A0A8C8RNP0</accession>
<dbReference type="InterPro" id="IPR026234">
    <property type="entry name" value="MRGPCRFAMILY"/>
</dbReference>
<feature type="transmembrane region" description="Helical" evidence="11">
    <location>
        <begin position="36"/>
        <end position="55"/>
    </location>
</feature>
<evidence type="ECO:0000256" key="11">
    <source>
        <dbReference type="SAM" id="Phobius"/>
    </source>
</evidence>
<keyword evidence="5 10" id="KW-0297">G-protein coupled receptor</keyword>
<dbReference type="Pfam" id="PF00001">
    <property type="entry name" value="7tm_1"/>
    <property type="match status" value="1"/>
</dbReference>
<name>A0A8C8RNP0_9SAUR</name>
<dbReference type="Ensembl" id="ENSPCET00000007755.1">
    <property type="protein sequence ID" value="ENSPCEP00000007487.1"/>
    <property type="gene ID" value="ENSPCEG00000006008.1"/>
</dbReference>
<dbReference type="InterPro" id="IPR000276">
    <property type="entry name" value="GPCR_Rhodpsn"/>
</dbReference>
<evidence type="ECO:0000256" key="8">
    <source>
        <dbReference type="ARBA" id="ARBA00023224"/>
    </source>
</evidence>
<keyword evidence="2" id="KW-1003">Cell membrane</keyword>
<dbReference type="SUPFAM" id="SSF81321">
    <property type="entry name" value="Family A G protein-coupled receptor-like"/>
    <property type="match status" value="1"/>
</dbReference>
<dbReference type="FunFam" id="1.20.1070.10:FF:000193">
    <property type="entry name" value="Mas-related G-protein coupled receptor member E"/>
    <property type="match status" value="1"/>
</dbReference>
<evidence type="ECO:0000256" key="9">
    <source>
        <dbReference type="ARBA" id="ARBA00061394"/>
    </source>
</evidence>
<evidence type="ECO:0000256" key="10">
    <source>
        <dbReference type="RuleBase" id="RU000688"/>
    </source>
</evidence>
<dbReference type="PANTHER" id="PTHR11334">
    <property type="entry name" value="MAS-RELATED G-PROTEIN COUPLED RECEPTOR"/>
    <property type="match status" value="1"/>
</dbReference>
<dbReference type="GO" id="GO:0005886">
    <property type="term" value="C:plasma membrane"/>
    <property type="evidence" value="ECO:0007669"/>
    <property type="project" value="UniProtKB-SubCell"/>
</dbReference>
<reference evidence="13" key="1">
    <citation type="submission" date="2025-08" db="UniProtKB">
        <authorList>
            <consortium name="Ensembl"/>
        </authorList>
    </citation>
    <scope>IDENTIFICATION</scope>
</reference>
<dbReference type="Proteomes" id="UP000694393">
    <property type="component" value="Unplaced"/>
</dbReference>
<dbReference type="PRINTS" id="PR02108">
    <property type="entry name" value="MRGPCRFAMILY"/>
</dbReference>
<dbReference type="AlphaFoldDB" id="A0A8C8RNP0"/>
<reference evidence="13" key="2">
    <citation type="submission" date="2025-09" db="UniProtKB">
        <authorList>
            <consortium name="Ensembl"/>
        </authorList>
    </citation>
    <scope>IDENTIFICATION</scope>
</reference>
<feature type="transmembrane region" description="Helical" evidence="11">
    <location>
        <begin position="219"/>
        <end position="242"/>
    </location>
</feature>
<evidence type="ECO:0000256" key="7">
    <source>
        <dbReference type="ARBA" id="ARBA00023170"/>
    </source>
</evidence>
<organism evidence="13 14">
    <name type="scientific">Pelusios castaneus</name>
    <name type="common">West African mud turtle</name>
    <dbReference type="NCBI Taxonomy" id="367368"/>
    <lineage>
        <taxon>Eukaryota</taxon>
        <taxon>Metazoa</taxon>
        <taxon>Chordata</taxon>
        <taxon>Craniata</taxon>
        <taxon>Vertebrata</taxon>
        <taxon>Euteleostomi</taxon>
        <taxon>Archelosauria</taxon>
        <taxon>Testudinata</taxon>
        <taxon>Testudines</taxon>
        <taxon>Pleurodira</taxon>
        <taxon>Pelomedusidae</taxon>
        <taxon>Pelusios</taxon>
    </lineage>
</organism>
<feature type="transmembrane region" description="Helical" evidence="11">
    <location>
        <begin position="67"/>
        <end position="89"/>
    </location>
</feature>
<evidence type="ECO:0000256" key="2">
    <source>
        <dbReference type="ARBA" id="ARBA00022475"/>
    </source>
</evidence>
<feature type="transmembrane region" description="Helical" evidence="11">
    <location>
        <begin position="145"/>
        <end position="168"/>
    </location>
</feature>
<comment type="subcellular location">
    <subcellularLocation>
        <location evidence="1">Cell membrane</location>
        <topology evidence="1">Multi-pass membrane protein</topology>
    </subcellularLocation>
</comment>
<feature type="transmembrane region" description="Helical" evidence="11">
    <location>
        <begin position="254"/>
        <end position="273"/>
    </location>
</feature>
<dbReference type="PANTHER" id="PTHR11334:SF29">
    <property type="entry name" value="MAS-RELATED G-PROTEIN COUPLED RECEPTOR MEMBER X2"/>
    <property type="match status" value="1"/>
</dbReference>
<evidence type="ECO:0000259" key="12">
    <source>
        <dbReference type="PROSITE" id="PS50262"/>
    </source>
</evidence>
<dbReference type="PROSITE" id="PS50262">
    <property type="entry name" value="G_PROTEIN_RECEP_F1_2"/>
    <property type="match status" value="1"/>
</dbReference>
<evidence type="ECO:0000256" key="4">
    <source>
        <dbReference type="ARBA" id="ARBA00022989"/>
    </source>
</evidence>
<feature type="domain" description="G-protein coupled receptors family 1 profile" evidence="12">
    <location>
        <begin position="47"/>
        <end position="270"/>
    </location>
</feature>
<evidence type="ECO:0000313" key="13">
    <source>
        <dbReference type="Ensembl" id="ENSPCEP00000007487.1"/>
    </source>
</evidence>
<evidence type="ECO:0000313" key="14">
    <source>
        <dbReference type="Proteomes" id="UP000694393"/>
    </source>
</evidence>
<dbReference type="PRINTS" id="PR00237">
    <property type="entry name" value="GPCRRHODOPSN"/>
</dbReference>
<dbReference type="GO" id="GO:0004930">
    <property type="term" value="F:G protein-coupled receptor activity"/>
    <property type="evidence" value="ECO:0007669"/>
    <property type="project" value="UniProtKB-KW"/>
</dbReference>
<dbReference type="InterPro" id="IPR017452">
    <property type="entry name" value="GPCR_Rhodpsn_7TM"/>
</dbReference>
<dbReference type="Gene3D" id="1.20.1070.10">
    <property type="entry name" value="Rhodopsin 7-helix transmembrane proteins"/>
    <property type="match status" value="1"/>
</dbReference>